<evidence type="ECO:0000313" key="1">
    <source>
        <dbReference type="EMBL" id="NME68700.1"/>
    </source>
</evidence>
<comment type="caution">
    <text evidence="1">The sequence shown here is derived from an EMBL/GenBank/DDBJ whole genome shotgun (WGS) entry which is preliminary data.</text>
</comment>
<accession>A0A7X9RTM7</accession>
<dbReference type="EMBL" id="JABANE010000027">
    <property type="protein sequence ID" value="NME68700.1"/>
    <property type="molecule type" value="Genomic_DNA"/>
</dbReference>
<name>A0A7X9RTM7_9BACT</name>
<organism evidence="1 2">
    <name type="scientific">Flammeovirga aprica JL-4</name>
    <dbReference type="NCBI Taxonomy" id="694437"/>
    <lineage>
        <taxon>Bacteria</taxon>
        <taxon>Pseudomonadati</taxon>
        <taxon>Bacteroidota</taxon>
        <taxon>Cytophagia</taxon>
        <taxon>Cytophagales</taxon>
        <taxon>Flammeovirgaceae</taxon>
        <taxon>Flammeovirga</taxon>
    </lineage>
</organism>
<dbReference type="PANTHER" id="PTHR14097:SF8">
    <property type="entry name" value="NAD(P)-BINDING DOMAIN-CONTAINING PROTEIN"/>
    <property type="match status" value="1"/>
</dbReference>
<evidence type="ECO:0000313" key="2">
    <source>
        <dbReference type="Proteomes" id="UP000576082"/>
    </source>
</evidence>
<dbReference type="Proteomes" id="UP000576082">
    <property type="component" value="Unassembled WGS sequence"/>
</dbReference>
<keyword evidence="2" id="KW-1185">Reference proteome</keyword>
<dbReference type="Gene3D" id="3.40.50.720">
    <property type="entry name" value="NAD(P)-binding Rossmann-like Domain"/>
    <property type="match status" value="1"/>
</dbReference>
<proteinExistence type="predicted"/>
<dbReference type="AlphaFoldDB" id="A0A7X9RTM7"/>
<protein>
    <submittedName>
        <fullName evidence="1">Epimerase</fullName>
    </submittedName>
</protein>
<dbReference type="PANTHER" id="PTHR14097">
    <property type="entry name" value="OXIDOREDUCTASE HTATIP2"/>
    <property type="match status" value="1"/>
</dbReference>
<dbReference type="RefSeq" id="WP_169656996.1">
    <property type="nucleotide sequence ID" value="NZ_JABANE010000027.1"/>
</dbReference>
<gene>
    <name evidence="1" type="ORF">HHU12_12080</name>
</gene>
<reference evidence="1 2" key="1">
    <citation type="submission" date="2020-04" db="EMBL/GenBank/DDBJ databases">
        <title>Flammeovirga sp. SR4, a novel species isolated from seawater.</title>
        <authorList>
            <person name="Wang X."/>
        </authorList>
    </citation>
    <scope>NUCLEOTIDE SEQUENCE [LARGE SCALE GENOMIC DNA]</scope>
    <source>
        <strain evidence="1 2">ATCC 23126</strain>
    </source>
</reference>
<dbReference type="InterPro" id="IPR036291">
    <property type="entry name" value="NAD(P)-bd_dom_sf"/>
</dbReference>
<sequence length="220" mass="24820">MKVIITGSTGMVGKGTLLECLESSRVDEVLVVNRTSINMTHPKLKEILLNDLHQIATVKDQLIGYDACFYCMGISALGLSEETYTHITYDITKAFVDTLYDVNPNMVFNYVSGIRTDSSEKGNTMWARVKGKTENAVLNKGFKDAYAVRLGTILPEKGIQSKTKWYNTFYMLTKPLYPLFKRSSNITTTTRFGQAMISSVLHPREKKYLYNKDLNELANA</sequence>
<dbReference type="SUPFAM" id="SSF51735">
    <property type="entry name" value="NAD(P)-binding Rossmann-fold domains"/>
    <property type="match status" value="1"/>
</dbReference>